<keyword evidence="1" id="KW-0539">Nucleus</keyword>
<dbReference type="PANTHER" id="PTHR12730">
    <property type="entry name" value="HSDA/SDA1-RELATED"/>
    <property type="match status" value="1"/>
</dbReference>
<comment type="function">
    <text evidence="1">Required for 60S pre-ribosomal subunits export to the cytoplasm.</text>
</comment>
<evidence type="ECO:0000256" key="2">
    <source>
        <dbReference type="SAM" id="MobiDB-lite"/>
    </source>
</evidence>
<keyword evidence="1" id="KW-0690">Ribosome biogenesis</keyword>
<gene>
    <name evidence="4" type="ORF">IMG5_192420</name>
</gene>
<dbReference type="RefSeq" id="XP_004025090.1">
    <property type="nucleotide sequence ID" value="XM_004025041.1"/>
</dbReference>
<feature type="region of interest" description="Disordered" evidence="2">
    <location>
        <begin position="193"/>
        <end position="240"/>
    </location>
</feature>
<keyword evidence="1" id="KW-0813">Transport</keyword>
<dbReference type="GO" id="GO:0000055">
    <property type="term" value="P:ribosomal large subunit export from nucleus"/>
    <property type="evidence" value="ECO:0007669"/>
    <property type="project" value="UniProtKB-UniRule"/>
</dbReference>
<feature type="domain" description="SDA1 N-terminal" evidence="3">
    <location>
        <begin position="131"/>
        <end position="239"/>
    </location>
</feature>
<dbReference type="eggNOG" id="KOG2229">
    <property type="taxonomic scope" value="Eukaryota"/>
</dbReference>
<dbReference type="InterPro" id="IPR012977">
    <property type="entry name" value="SDA1_N"/>
</dbReference>
<evidence type="ECO:0000256" key="1">
    <source>
        <dbReference type="RuleBase" id="RU365057"/>
    </source>
</evidence>
<dbReference type="PANTHER" id="PTHR12730:SF0">
    <property type="entry name" value="PROTEIN SDA1 HOMOLOG"/>
    <property type="match status" value="1"/>
</dbReference>
<evidence type="ECO:0000259" key="3">
    <source>
        <dbReference type="Pfam" id="PF08158"/>
    </source>
</evidence>
<dbReference type="EMBL" id="GL984343">
    <property type="protein sequence ID" value="EGR27638.1"/>
    <property type="molecule type" value="Genomic_DNA"/>
</dbReference>
<evidence type="ECO:0000313" key="4">
    <source>
        <dbReference type="EMBL" id="EGR27638.1"/>
    </source>
</evidence>
<dbReference type="Proteomes" id="UP000008983">
    <property type="component" value="Unassembled WGS sequence"/>
</dbReference>
<name>G0R4G3_ICHMU</name>
<keyword evidence="1" id="KW-0653">Protein transport</keyword>
<reference evidence="4 5" key="1">
    <citation type="submission" date="2011-07" db="EMBL/GenBank/DDBJ databases">
        <authorList>
            <person name="Coyne R."/>
            <person name="Brami D."/>
            <person name="Johnson J."/>
            <person name="Hostetler J."/>
            <person name="Hannick L."/>
            <person name="Clark T."/>
            <person name="Cassidy-Hanley D."/>
            <person name="Inman J."/>
        </authorList>
    </citation>
    <scope>NUCLEOTIDE SEQUENCE [LARGE SCALE GENOMIC DNA]</scope>
    <source>
        <strain evidence="4 5">G5</strain>
    </source>
</reference>
<dbReference type="OrthoDB" id="2196187at2759"/>
<dbReference type="STRING" id="857967.G0R4G3"/>
<feature type="compositionally biased region" description="Basic and acidic residues" evidence="2">
    <location>
        <begin position="9"/>
        <end position="27"/>
    </location>
</feature>
<dbReference type="Pfam" id="PF08158">
    <property type="entry name" value="SDA1_HEAT"/>
    <property type="match status" value="1"/>
</dbReference>
<dbReference type="GO" id="GO:0005730">
    <property type="term" value="C:nucleolus"/>
    <property type="evidence" value="ECO:0007669"/>
    <property type="project" value="UniProtKB-SubCell"/>
</dbReference>
<dbReference type="AlphaFoldDB" id="G0R4G3"/>
<organism evidence="4 5">
    <name type="scientific">Ichthyophthirius multifiliis</name>
    <name type="common">White spot disease agent</name>
    <name type="synonym">Ich</name>
    <dbReference type="NCBI Taxonomy" id="5932"/>
    <lineage>
        <taxon>Eukaryota</taxon>
        <taxon>Sar</taxon>
        <taxon>Alveolata</taxon>
        <taxon>Ciliophora</taxon>
        <taxon>Intramacronucleata</taxon>
        <taxon>Oligohymenophorea</taxon>
        <taxon>Hymenostomatida</taxon>
        <taxon>Ophryoglenina</taxon>
        <taxon>Ichthyophthirius</taxon>
    </lineage>
</organism>
<feature type="region of interest" description="Disordered" evidence="2">
    <location>
        <begin position="1"/>
        <end position="27"/>
    </location>
</feature>
<feature type="compositionally biased region" description="Basic and acidic residues" evidence="2">
    <location>
        <begin position="224"/>
        <end position="240"/>
    </location>
</feature>
<feature type="compositionally biased region" description="Acidic residues" evidence="2">
    <location>
        <begin position="193"/>
        <end position="205"/>
    </location>
</feature>
<protein>
    <recommendedName>
        <fullName evidence="1">Protein SDA1</fullName>
    </recommendedName>
</protein>
<comment type="subcellular location">
    <subcellularLocation>
        <location evidence="1">Nucleus</location>
        <location evidence="1">Nucleolus</location>
    </subcellularLocation>
</comment>
<accession>G0R4G3</accession>
<sequence length="240" mass="28502">MASNIQNPIKEDKDKDKKKQEEEEKKADEDFVKQLELVSYKVRRTPELYRKEVTQYYSEFKQTFEKVKENPLQKNKKFAELAVFLARIAQFYKFEILEQYVTEFLDNYANQMNPFLRKKMVASLMILRSKNLLKPNTDGIAKRSLQIMITLYKKNIWIDQKTINIIASGCLNDSYKIKLISCFFLVATTELEEYESDSSDDDDDNDKDKREKKGVTKKTKAKIARMEREKKNLQKNQEKE</sequence>
<dbReference type="InParanoid" id="G0R4G3"/>
<proteinExistence type="inferred from homology"/>
<evidence type="ECO:0000313" key="5">
    <source>
        <dbReference type="Proteomes" id="UP000008983"/>
    </source>
</evidence>
<dbReference type="InterPro" id="IPR027312">
    <property type="entry name" value="Sda1"/>
</dbReference>
<dbReference type="GO" id="GO:0042273">
    <property type="term" value="P:ribosomal large subunit biogenesis"/>
    <property type="evidence" value="ECO:0007669"/>
    <property type="project" value="UniProtKB-UniRule"/>
</dbReference>
<comment type="similarity">
    <text evidence="1">Belongs to the SDA1 family.</text>
</comment>
<dbReference type="GO" id="GO:0015031">
    <property type="term" value="P:protein transport"/>
    <property type="evidence" value="ECO:0007669"/>
    <property type="project" value="UniProtKB-KW"/>
</dbReference>
<dbReference type="GeneID" id="14903709"/>
<keyword evidence="5" id="KW-1185">Reference proteome</keyword>
<keyword evidence="4" id="KW-0378">Hydrolase</keyword>
<dbReference type="GO" id="GO:0016787">
    <property type="term" value="F:hydrolase activity"/>
    <property type="evidence" value="ECO:0007669"/>
    <property type="project" value="UniProtKB-KW"/>
</dbReference>